<protein>
    <submittedName>
        <fullName evidence="14">G_PROTEIN_RECEP_F3_4 domain-containing protein</fullName>
    </submittedName>
</protein>
<evidence type="ECO:0000256" key="2">
    <source>
        <dbReference type="ARBA" id="ARBA00022475"/>
    </source>
</evidence>
<evidence type="ECO:0000256" key="7">
    <source>
        <dbReference type="ARBA" id="ARBA00023170"/>
    </source>
</evidence>
<dbReference type="PROSITE" id="PS00981">
    <property type="entry name" value="G_PROTEIN_RECEP_F3_3"/>
    <property type="match status" value="1"/>
</dbReference>
<keyword evidence="6 11" id="KW-0472">Membrane</keyword>
<proteinExistence type="predicted"/>
<feature type="transmembrane region" description="Helical" evidence="11">
    <location>
        <begin position="302"/>
        <end position="319"/>
    </location>
</feature>
<evidence type="ECO:0000256" key="8">
    <source>
        <dbReference type="ARBA" id="ARBA00023180"/>
    </source>
</evidence>
<keyword evidence="13" id="KW-1185">Reference proteome</keyword>
<keyword evidence="4 11" id="KW-1133">Transmembrane helix</keyword>
<evidence type="ECO:0000256" key="9">
    <source>
        <dbReference type="ARBA" id="ARBA00023224"/>
    </source>
</evidence>
<evidence type="ECO:0000313" key="13">
    <source>
        <dbReference type="Proteomes" id="UP000095280"/>
    </source>
</evidence>
<feature type="transmembrane region" description="Helical" evidence="11">
    <location>
        <begin position="259"/>
        <end position="282"/>
    </location>
</feature>
<dbReference type="InterPro" id="IPR002455">
    <property type="entry name" value="GPCR3_GABA-B"/>
</dbReference>
<feature type="transmembrane region" description="Helical" evidence="11">
    <location>
        <begin position="205"/>
        <end position="225"/>
    </location>
</feature>
<feature type="compositionally biased region" description="Low complexity" evidence="10">
    <location>
        <begin position="1526"/>
        <end position="1539"/>
    </location>
</feature>
<organism evidence="13 14">
    <name type="scientific">Macrostomum lignano</name>
    <dbReference type="NCBI Taxonomy" id="282301"/>
    <lineage>
        <taxon>Eukaryota</taxon>
        <taxon>Metazoa</taxon>
        <taxon>Spiralia</taxon>
        <taxon>Lophotrochozoa</taxon>
        <taxon>Platyhelminthes</taxon>
        <taxon>Rhabditophora</taxon>
        <taxon>Macrostomorpha</taxon>
        <taxon>Macrostomida</taxon>
        <taxon>Macrostomidae</taxon>
        <taxon>Macrostomum</taxon>
    </lineage>
</organism>
<dbReference type="PRINTS" id="PR01176">
    <property type="entry name" value="GABABRECEPTR"/>
</dbReference>
<feature type="compositionally biased region" description="Gly residues" evidence="10">
    <location>
        <begin position="1214"/>
        <end position="1223"/>
    </location>
</feature>
<accession>A0A1I8GUJ6</accession>
<evidence type="ECO:0000256" key="5">
    <source>
        <dbReference type="ARBA" id="ARBA00023040"/>
    </source>
</evidence>
<feature type="region of interest" description="Disordered" evidence="10">
    <location>
        <begin position="1516"/>
        <end position="1545"/>
    </location>
</feature>
<comment type="subcellular location">
    <subcellularLocation>
        <location evidence="1">Cell membrane</location>
        <topology evidence="1">Multi-pass membrane protein</topology>
    </subcellularLocation>
</comment>
<keyword evidence="2" id="KW-1003">Cell membrane</keyword>
<feature type="domain" description="G-protein coupled receptors family 3 profile" evidence="12">
    <location>
        <begin position="152"/>
        <end position="357"/>
    </location>
</feature>
<evidence type="ECO:0000313" key="14">
    <source>
        <dbReference type="WBParaSite" id="maker-uti_cns_0003038-snap-gene-0.2-mRNA-1"/>
    </source>
</evidence>
<dbReference type="Proteomes" id="UP000095280">
    <property type="component" value="Unplaced"/>
</dbReference>
<evidence type="ECO:0000259" key="12">
    <source>
        <dbReference type="PROSITE" id="PS50259"/>
    </source>
</evidence>
<keyword evidence="8" id="KW-0325">Glycoprotein</keyword>
<evidence type="ECO:0000256" key="3">
    <source>
        <dbReference type="ARBA" id="ARBA00022692"/>
    </source>
</evidence>
<feature type="compositionally biased region" description="Basic and acidic residues" evidence="10">
    <location>
        <begin position="1516"/>
        <end position="1525"/>
    </location>
</feature>
<keyword evidence="7" id="KW-0675">Receptor</keyword>
<evidence type="ECO:0000256" key="1">
    <source>
        <dbReference type="ARBA" id="ARBA00004651"/>
    </source>
</evidence>
<evidence type="ECO:0000256" key="4">
    <source>
        <dbReference type="ARBA" id="ARBA00022989"/>
    </source>
</evidence>
<feature type="compositionally biased region" description="Polar residues" evidence="10">
    <location>
        <begin position="634"/>
        <end position="651"/>
    </location>
</feature>
<evidence type="ECO:0000256" key="10">
    <source>
        <dbReference type="SAM" id="MobiDB-lite"/>
    </source>
</evidence>
<feature type="region of interest" description="Disordered" evidence="10">
    <location>
        <begin position="416"/>
        <end position="526"/>
    </location>
</feature>
<dbReference type="GO" id="GO:0038039">
    <property type="term" value="C:G protein-coupled receptor heterodimeric complex"/>
    <property type="evidence" value="ECO:0007669"/>
    <property type="project" value="TreeGrafter"/>
</dbReference>
<keyword evidence="9" id="KW-0807">Transducer</keyword>
<feature type="region of interest" description="Disordered" evidence="10">
    <location>
        <begin position="814"/>
        <end position="833"/>
    </location>
</feature>
<keyword evidence="5" id="KW-0297">G-protein coupled receptor</keyword>
<feature type="compositionally biased region" description="Low complexity" evidence="10">
    <location>
        <begin position="419"/>
        <end position="432"/>
    </location>
</feature>
<feature type="compositionally biased region" description="Basic and acidic residues" evidence="10">
    <location>
        <begin position="474"/>
        <end position="485"/>
    </location>
</feature>
<dbReference type="PANTHER" id="PTHR10519">
    <property type="entry name" value="GABA-B RECEPTOR"/>
    <property type="match status" value="1"/>
</dbReference>
<keyword evidence="3 11" id="KW-0812">Transmembrane</keyword>
<feature type="region of interest" description="Disordered" evidence="10">
    <location>
        <begin position="1207"/>
        <end position="1226"/>
    </location>
</feature>
<dbReference type="PROSITE" id="PS50259">
    <property type="entry name" value="G_PROTEIN_RECEP_F3_4"/>
    <property type="match status" value="1"/>
</dbReference>
<dbReference type="InterPro" id="IPR017979">
    <property type="entry name" value="GPCR_3_CS"/>
</dbReference>
<name>A0A1I8GUJ6_9PLAT</name>
<dbReference type="GO" id="GO:0007214">
    <property type="term" value="P:gamma-aminobutyric acid signaling pathway"/>
    <property type="evidence" value="ECO:0007669"/>
    <property type="project" value="TreeGrafter"/>
</dbReference>
<dbReference type="InterPro" id="IPR017978">
    <property type="entry name" value="GPCR_3_C"/>
</dbReference>
<feature type="compositionally biased region" description="Basic and acidic residues" evidence="10">
    <location>
        <begin position="433"/>
        <end position="451"/>
    </location>
</feature>
<feature type="region of interest" description="Disordered" evidence="10">
    <location>
        <begin position="614"/>
        <end position="666"/>
    </location>
</feature>
<feature type="transmembrane region" description="Helical" evidence="11">
    <location>
        <begin position="87"/>
        <end position="104"/>
    </location>
</feature>
<dbReference type="GO" id="GO:0004965">
    <property type="term" value="F:G protein-coupled GABA receptor activity"/>
    <property type="evidence" value="ECO:0007669"/>
    <property type="project" value="InterPro"/>
</dbReference>
<evidence type="ECO:0000256" key="11">
    <source>
        <dbReference type="SAM" id="Phobius"/>
    </source>
</evidence>
<dbReference type="PRINTS" id="PR01177">
    <property type="entry name" value="GABAB1RECPTR"/>
</dbReference>
<reference evidence="14" key="1">
    <citation type="submission" date="2016-11" db="UniProtKB">
        <authorList>
            <consortium name="WormBaseParasite"/>
        </authorList>
    </citation>
    <scope>IDENTIFICATION</scope>
</reference>
<feature type="compositionally biased region" description="Low complexity" evidence="10">
    <location>
        <begin position="821"/>
        <end position="833"/>
    </location>
</feature>
<dbReference type="PANTHER" id="PTHR10519:SF74">
    <property type="entry name" value="GAMMA-AMINOBUTYRIC ACID TYPE B RECEPTOR SUBUNIT 2"/>
    <property type="match status" value="1"/>
</dbReference>
<sequence length="1545" mass="168016">GPGCTFISCFHGCRRPGAVEQQVEGARTAGFGGWMGRLERDAGRGGESPGRLSEFGMERIPPSRHHSPAPANHFSYIKMSSPQMNNLIVLGCALCYLSVIFLGLDSGTLGSRPGLFVRICSVAQSFLASKEFIWPTHTSAGCGGGPLGPGPVLRSPCRPRSPTRAWVLSIGFTLSFGAMFSKTWRVHCIFTNISMSKKIIKDYQLMLIVVFLLLIDIAILLAWMISDPMWRERGLLSVEKLSNDRELHFYREVCESHRLTLWLGLLFAYKGLLLVVGCFFAWETRHVSIPALNDSKYIGMSVYNVLVMCIAGAAVSFALKDNNSASFIILSTLIFFSTTITLGLVFFPKLIELRRDPRGEEKRVRATLRKVPKRPVEEDQCSIVRLNKLTEENEQLRVKLDKKMGEIRSMEDELRVYKQQDSSKGSSCSSDRGFSEDRPARGVRFLTDESPARPPSGAKLRQATTAAAVSFHQEFSEDDRRRLTASEEPDPEAEEQQVWVRRRSRDSDCRFNKRHGAGDSRQSVSAEEAFDREIADLQERLLSDLPSIGENSPARPHCRQQRLRRGADPVLPKEFPRLHLALRETAILDSADHGSAAGRLRLLLQRHGLWRRRRRPDSLARVTQSEGVDELREASTSAGQAATGPSPSTGRHSCLRLSRPKRRPPLAAVTPDSFASVGAVTSTFDCGSAIEARCCQVVSVIVLPATPAVEPLKRGGGGVKAAELERKMMDCEAAVNKLSSLQSESEAASSDRDHVTTPLATWLATLDPGDVRDAPCRCCGLPPPAPGCCACAEAGNGGSGCELRPDAELLFTSAMPPPAPGVTTPTGGNRRSRSLSISISSRRWVSVSFCWMAMRSSEFSVFLSSSAACSWRCISSIWVTYSSQRWPNMLRRLANPAASSFSDLSSERRRSMVSLTTCFSFWYFCLRLASADSAVALLVFSTERSVAICSRFVFSSARRRAASSRCSAALAAAASVVEAAEGAAAATSARWRRSSRRQSAWLASSSNAVSMATEPASAAAAGLDEVGKPALRLLTGALAQLQVEGAKLGQRQAQLGHGAAASFRCRGNRSVGLLQLGTQVGVDQLEVGLGGHQPGGVVRPLLKLLGAAHAIEVAADQIEVAADQIEVTADQIEVTADQIELTADQIEVAADQIEVTADQIEVTADQIEDEVTADQIEVDHNSPLHRCLIRPAKFGQLGHRLAHQVGRAARRPVGGSGRGGSGSSCGSRIRVGLPELGGHPQLVQRLPDLMRFVGSIRLQHALPTWKAMVNKAMRTRNNCCLTQQQMAVKRCKQRSPGASSASTPTHPHPSHLVVLEAACLQFTAQPLNGRLRLFGPTASRFSFRLALAQLPRQLAVQIVACGMTGGAALELTIGICRRQVSLHASAELLQTVGTQPGVQLPPQRVLGLPLRLQRILGLLQVLVGHRAQSGELLQLAGQDLRLLEQPPPLVFDQLVVQLRPLRLQQLPFQRHVLVSQLGVVGQLAGLPRFQLLDLRVQSSARQTVLKDLILTSDRSERFSASRERTVSASEAASSASRSMSAKRRS</sequence>
<dbReference type="WBParaSite" id="maker-uti_cns_0003038-snap-gene-0.2-mRNA-1">
    <property type="protein sequence ID" value="maker-uti_cns_0003038-snap-gene-0.2-mRNA-1"/>
    <property type="gene ID" value="maker-uti_cns_0003038-snap-gene-0.2"/>
</dbReference>
<evidence type="ECO:0000256" key="6">
    <source>
        <dbReference type="ARBA" id="ARBA00023136"/>
    </source>
</evidence>
<feature type="transmembrane region" description="Helical" evidence="11">
    <location>
        <begin position="325"/>
        <end position="347"/>
    </location>
</feature>
<dbReference type="Pfam" id="PF00003">
    <property type="entry name" value="7tm_3"/>
    <property type="match status" value="1"/>
</dbReference>